<protein>
    <submittedName>
        <fullName evidence="1">Uncharacterized protein</fullName>
    </submittedName>
</protein>
<evidence type="ECO:0000313" key="2">
    <source>
        <dbReference type="Proteomes" id="UP001140087"/>
    </source>
</evidence>
<comment type="caution">
    <text evidence="1">The sequence shown here is derived from an EMBL/GenBank/DDBJ whole genome shotgun (WGS) entry which is preliminary data.</text>
</comment>
<proteinExistence type="predicted"/>
<gene>
    <name evidence="1" type="ORF">H4R21_004143</name>
</gene>
<sequence length="361" mass="38826">MGLASLINWYQARLGRFTLGSGALVQYCGFIPIWMGDFAFGVLNKFDVSTPSAASRIDRIILQSREQATASGVPNEGKLAIVTGANSGIGFETAKAIGRAGYTTILACRNVQLGTEAVELLERQTGLVGRFKFMQLDLASLDSVDRFVSAVRAREGPIDLLVNNAGVMACPQSKTADGIELQFGTNHVGHFVLTMGLLDQLKQAQGGARIVVVSSLAALLQRKIDYGFIEKESRYREWQNYGLVKLANLLFANALARRLEGTNVTVNSLHPGTVATNLMRHVGGPAWLIAAGQKALLDSVVTGSLTSVYVALAPELAGESGQFFSRGLHAEMHSDGYSVEAQDELWDYTENLVASIRASKA</sequence>
<accession>A0ACC1L080</accession>
<dbReference type="Proteomes" id="UP001140087">
    <property type="component" value="Unassembled WGS sequence"/>
</dbReference>
<organism evidence="1 2">
    <name type="scientific">Coemansia helicoidea</name>
    <dbReference type="NCBI Taxonomy" id="1286919"/>
    <lineage>
        <taxon>Eukaryota</taxon>
        <taxon>Fungi</taxon>
        <taxon>Fungi incertae sedis</taxon>
        <taxon>Zoopagomycota</taxon>
        <taxon>Kickxellomycotina</taxon>
        <taxon>Kickxellomycetes</taxon>
        <taxon>Kickxellales</taxon>
        <taxon>Kickxellaceae</taxon>
        <taxon>Coemansia</taxon>
    </lineage>
</organism>
<name>A0ACC1L080_9FUNG</name>
<dbReference type="EMBL" id="JANBUN010001492">
    <property type="protein sequence ID" value="KAJ2797892.1"/>
    <property type="molecule type" value="Genomic_DNA"/>
</dbReference>
<evidence type="ECO:0000313" key="1">
    <source>
        <dbReference type="EMBL" id="KAJ2797892.1"/>
    </source>
</evidence>
<keyword evidence="2" id="KW-1185">Reference proteome</keyword>
<reference evidence="1" key="1">
    <citation type="submission" date="2022-07" db="EMBL/GenBank/DDBJ databases">
        <title>Phylogenomic reconstructions and comparative analyses of Kickxellomycotina fungi.</title>
        <authorList>
            <person name="Reynolds N.K."/>
            <person name="Stajich J.E."/>
            <person name="Barry K."/>
            <person name="Grigoriev I.V."/>
            <person name="Crous P."/>
            <person name="Smith M.E."/>
        </authorList>
    </citation>
    <scope>NUCLEOTIDE SEQUENCE</scope>
    <source>
        <strain evidence="1">BCRC 34780</strain>
    </source>
</reference>